<dbReference type="Proteomes" id="UP000281985">
    <property type="component" value="Unassembled WGS sequence"/>
</dbReference>
<reference evidence="2 3" key="1">
    <citation type="submission" date="2018-10" db="EMBL/GenBank/DDBJ databases">
        <title>Dokdonia luteus sp. nov., isolated from sea water.</title>
        <authorList>
            <person name="Zhou L.Y."/>
            <person name="Du Z.J."/>
        </authorList>
    </citation>
    <scope>NUCLEOTIDE SEQUENCE [LARGE SCALE GENOMIC DNA]</scope>
    <source>
        <strain evidence="2 3">SH27</strain>
    </source>
</reference>
<protein>
    <recommendedName>
        <fullName evidence="4">Adhesin domain-containing protein</fullName>
    </recommendedName>
</protein>
<evidence type="ECO:0000313" key="2">
    <source>
        <dbReference type="EMBL" id="RMB60601.1"/>
    </source>
</evidence>
<sequence>MKTIFYKGLFLIALFVISGNAVAQAKKEKLNERFNVNSDVEIDVDTRYADVIFETWNKNEVSVEAYIEGEGAADAVREWDLNVSGNSNNVRISSRNGFKDAKVYDLDELDNLEIDLGGIIGQSLSIVEPVMEGLVGPFLESFTGAKLPKEYYEEMGKVKFDHEAYRKEGKAYIKRWEKEMDKSFGPDFDKAMEKWEKEIDENSEQWALNLEGISGIPRWPFKSGGSMTFDSDKYEKDKKGYVAMLNKKYGTKVTVREVDNWLDKMEDWGEKFGEDMEEWGEEFGKSMEKWGEAFGENFGKSMEKWGESFGKDMEEWGENFGKKMEKWAEEHEADWETRENIDENGNKSKGFSFSYDTDNDRKSTRNVKRIIKIKMPKKAELDLNVRYGKVKMAEVYNAKANVSHGNFTALTLSGNKTDIDVSYSPIAIGNWNGGSLKASHVKDCNIATAGDIALTSNSSDVNITRLTGSGMISGSFGKLSIPNVSDDFGSLTIILENSDLALKLPQTAFNFSYSGEHNDFLLPSQLETKSIKNGSTEMVNGFHKSRSTGNVITITAKYSDVVLQ</sequence>
<dbReference type="SUPFAM" id="SSF56988">
    <property type="entry name" value="Anthrax protective antigen"/>
    <property type="match status" value="1"/>
</dbReference>
<evidence type="ECO:0000256" key="1">
    <source>
        <dbReference type="SAM" id="SignalP"/>
    </source>
</evidence>
<dbReference type="OrthoDB" id="1420424at2"/>
<feature type="signal peptide" evidence="1">
    <location>
        <begin position="1"/>
        <end position="23"/>
    </location>
</feature>
<name>A0A3M0G6I0_9FLAO</name>
<proteinExistence type="predicted"/>
<evidence type="ECO:0000313" key="3">
    <source>
        <dbReference type="Proteomes" id="UP000281985"/>
    </source>
</evidence>
<dbReference type="RefSeq" id="WP_121917004.1">
    <property type="nucleotide sequence ID" value="NZ_REFV01000005.1"/>
</dbReference>
<feature type="chain" id="PRO_5018186944" description="Adhesin domain-containing protein" evidence="1">
    <location>
        <begin position="24"/>
        <end position="564"/>
    </location>
</feature>
<dbReference type="AlphaFoldDB" id="A0A3M0G6I0"/>
<organism evidence="2 3">
    <name type="scientific">Dokdonia sinensis</name>
    <dbReference type="NCBI Taxonomy" id="2479847"/>
    <lineage>
        <taxon>Bacteria</taxon>
        <taxon>Pseudomonadati</taxon>
        <taxon>Bacteroidota</taxon>
        <taxon>Flavobacteriia</taxon>
        <taxon>Flavobacteriales</taxon>
        <taxon>Flavobacteriaceae</taxon>
        <taxon>Dokdonia</taxon>
    </lineage>
</organism>
<comment type="caution">
    <text evidence="2">The sequence shown here is derived from an EMBL/GenBank/DDBJ whole genome shotgun (WGS) entry which is preliminary data.</text>
</comment>
<dbReference type="EMBL" id="REFV01000005">
    <property type="protein sequence ID" value="RMB60601.1"/>
    <property type="molecule type" value="Genomic_DNA"/>
</dbReference>
<keyword evidence="1" id="KW-0732">Signal</keyword>
<accession>A0A3M0G6I0</accession>
<keyword evidence="3" id="KW-1185">Reference proteome</keyword>
<evidence type="ECO:0008006" key="4">
    <source>
        <dbReference type="Google" id="ProtNLM"/>
    </source>
</evidence>
<gene>
    <name evidence="2" type="ORF">EAX61_07205</name>
</gene>